<evidence type="ECO:0000256" key="1">
    <source>
        <dbReference type="SAM" id="Coils"/>
    </source>
</evidence>
<evidence type="ECO:0000313" key="4">
    <source>
        <dbReference type="Proteomes" id="UP001172673"/>
    </source>
</evidence>
<evidence type="ECO:0000256" key="2">
    <source>
        <dbReference type="SAM" id="MobiDB-lite"/>
    </source>
</evidence>
<keyword evidence="1" id="KW-0175">Coiled coil</keyword>
<feature type="compositionally biased region" description="Basic and acidic residues" evidence="2">
    <location>
        <begin position="155"/>
        <end position="164"/>
    </location>
</feature>
<sequence length="380" mass="43226">MPPLRYEALEIQRKVLVELCLPSLERDQNRYSTSNRQVVLEASAEYEARKHAHSSFRPLVDLDSSSEAEIETTEQLPLKVSKLEQDLRQTNRQLRLGERMRQEVEEQVVSLRRDLVSRDRTISRLEGQMKQLEHKTDHILDLVDKIFQRPQPSVRESHTTPGHEEDVEMIPVTEAPSGINKSTAGATKRNISVVVDNPEYSTQNDLSEVQPKARRLGPGHNTPRGIDSRGSTPQDTEEDSQSMISSADGRPQRDSTTPSTPDEQDRAITKVTMTRRQLKAGRFEDWLPQEVRDSVLTQFADWNKRKSDWHKNSRGSATICLSRKLRKIGSNGAEADSACNDCTAEGEVCVRYNGDGSITIVPLRKKDRRGTSRDKEYWLK</sequence>
<dbReference type="Proteomes" id="UP001172673">
    <property type="component" value="Unassembled WGS sequence"/>
</dbReference>
<feature type="region of interest" description="Disordered" evidence="2">
    <location>
        <begin position="150"/>
        <end position="269"/>
    </location>
</feature>
<dbReference type="EMBL" id="JAPDRK010000017">
    <property type="protein sequence ID" value="KAJ9605035.1"/>
    <property type="molecule type" value="Genomic_DNA"/>
</dbReference>
<accession>A0AA38X1I9</accession>
<gene>
    <name evidence="3" type="ORF">H2200_010424</name>
</gene>
<feature type="coiled-coil region" evidence="1">
    <location>
        <begin position="80"/>
        <end position="107"/>
    </location>
</feature>
<reference evidence="3" key="1">
    <citation type="submission" date="2022-10" db="EMBL/GenBank/DDBJ databases">
        <title>Culturing micro-colonial fungi from biological soil crusts in the Mojave desert and describing Neophaeococcomyces mojavensis, and introducing the new genera and species Taxawa tesnikishii.</title>
        <authorList>
            <person name="Kurbessoian T."/>
            <person name="Stajich J.E."/>
        </authorList>
    </citation>
    <scope>NUCLEOTIDE SEQUENCE</scope>
    <source>
        <strain evidence="3">TK_41</strain>
    </source>
</reference>
<name>A0AA38X1I9_9EURO</name>
<dbReference type="AlphaFoldDB" id="A0AA38X1I9"/>
<keyword evidence="4" id="KW-1185">Reference proteome</keyword>
<comment type="caution">
    <text evidence="3">The sequence shown here is derived from an EMBL/GenBank/DDBJ whole genome shotgun (WGS) entry which is preliminary data.</text>
</comment>
<protein>
    <submittedName>
        <fullName evidence="3">Uncharacterized protein</fullName>
    </submittedName>
</protein>
<evidence type="ECO:0000313" key="3">
    <source>
        <dbReference type="EMBL" id="KAJ9605035.1"/>
    </source>
</evidence>
<organism evidence="3 4">
    <name type="scientific">Cladophialophora chaetospira</name>
    <dbReference type="NCBI Taxonomy" id="386627"/>
    <lineage>
        <taxon>Eukaryota</taxon>
        <taxon>Fungi</taxon>
        <taxon>Dikarya</taxon>
        <taxon>Ascomycota</taxon>
        <taxon>Pezizomycotina</taxon>
        <taxon>Eurotiomycetes</taxon>
        <taxon>Chaetothyriomycetidae</taxon>
        <taxon>Chaetothyriales</taxon>
        <taxon>Herpotrichiellaceae</taxon>
        <taxon>Cladophialophora</taxon>
    </lineage>
</organism>
<proteinExistence type="predicted"/>